<keyword evidence="3" id="KW-1185">Reference proteome</keyword>
<dbReference type="InterPro" id="IPR055768">
    <property type="entry name" value="DUF7344"/>
</dbReference>
<accession>A0A8U0HT86</accession>
<dbReference type="Pfam" id="PF24035">
    <property type="entry name" value="DUF7344"/>
    <property type="match status" value="1"/>
</dbReference>
<organism evidence="2 3">
    <name type="scientific">Halorussus limi</name>
    <dbReference type="NCBI Taxonomy" id="2938695"/>
    <lineage>
        <taxon>Archaea</taxon>
        <taxon>Methanobacteriati</taxon>
        <taxon>Methanobacteriota</taxon>
        <taxon>Stenosarchaea group</taxon>
        <taxon>Halobacteria</taxon>
        <taxon>Halobacteriales</taxon>
        <taxon>Haladaptataceae</taxon>
        <taxon>Halorussus</taxon>
    </lineage>
</organism>
<dbReference type="Gene3D" id="1.10.10.10">
    <property type="entry name" value="Winged helix-like DNA-binding domain superfamily/Winged helix DNA-binding domain"/>
    <property type="match status" value="1"/>
</dbReference>
<protein>
    <recommendedName>
        <fullName evidence="1">DUF7344 domain-containing protein</fullName>
    </recommendedName>
</protein>
<dbReference type="InterPro" id="IPR036388">
    <property type="entry name" value="WH-like_DNA-bd_sf"/>
</dbReference>
<dbReference type="AlphaFoldDB" id="A0A8U0HT86"/>
<gene>
    <name evidence="2" type="ORF">M0R89_15965</name>
</gene>
<dbReference type="Proteomes" id="UP000830729">
    <property type="component" value="Chromosome"/>
</dbReference>
<proteinExistence type="predicted"/>
<feature type="domain" description="DUF7344" evidence="1">
    <location>
        <begin position="31"/>
        <end position="111"/>
    </location>
</feature>
<dbReference type="EMBL" id="CP096659">
    <property type="protein sequence ID" value="UPV74021.1"/>
    <property type="molecule type" value="Genomic_DNA"/>
</dbReference>
<evidence type="ECO:0000313" key="2">
    <source>
        <dbReference type="EMBL" id="UPV74021.1"/>
    </source>
</evidence>
<dbReference type="KEGG" id="halx:M0R89_15965"/>
<dbReference type="GeneID" id="72186726"/>
<evidence type="ECO:0000259" key="1">
    <source>
        <dbReference type="Pfam" id="PF24035"/>
    </source>
</evidence>
<name>A0A8U0HT86_9EURY</name>
<sequence>MNNDSIRSGIEGDHALRNGRAVTTPSFDELFDLLAESRRRYALYTLIGTEDGLAEVDQLADEVAMWEGRTGDEPITDALRETIAEELREIHLPRLADADIVEYDERSDVVRYWRQPTLEEYLEHTHNKEFSGE</sequence>
<evidence type="ECO:0000313" key="3">
    <source>
        <dbReference type="Proteomes" id="UP000830729"/>
    </source>
</evidence>
<reference evidence="2 3" key="1">
    <citation type="submission" date="2022-04" db="EMBL/GenBank/DDBJ databases">
        <title>Diverse halophilic archaea isolated from saline environments.</title>
        <authorList>
            <person name="Cui H.-L."/>
        </authorList>
    </citation>
    <scope>NUCLEOTIDE SEQUENCE [LARGE SCALE GENOMIC DNA]</scope>
    <source>
        <strain evidence="2 3">XZYJT49</strain>
    </source>
</reference>
<dbReference type="RefSeq" id="WP_248650071.1">
    <property type="nucleotide sequence ID" value="NZ_CP096659.1"/>
</dbReference>